<accession>A0A853C4L0</accession>
<feature type="region of interest" description="Disordered" evidence="1">
    <location>
        <begin position="443"/>
        <end position="491"/>
    </location>
</feature>
<evidence type="ECO:0000313" key="3">
    <source>
        <dbReference type="Proteomes" id="UP000530424"/>
    </source>
</evidence>
<feature type="compositionally biased region" description="Pro residues" evidence="1">
    <location>
        <begin position="478"/>
        <end position="491"/>
    </location>
</feature>
<comment type="caution">
    <text evidence="2">The sequence shown here is derived from an EMBL/GenBank/DDBJ whole genome shotgun (WGS) entry which is preliminary data.</text>
</comment>
<reference evidence="2 3" key="1">
    <citation type="submission" date="2020-07" db="EMBL/GenBank/DDBJ databases">
        <title>Sequencing the genomes of 1000 actinobacteria strains.</title>
        <authorList>
            <person name="Klenk H.-P."/>
        </authorList>
    </citation>
    <scope>NUCLEOTIDE SEQUENCE [LARGE SCALE GENOMIC DNA]</scope>
    <source>
        <strain evidence="2 3">DSM 103833</strain>
    </source>
</reference>
<gene>
    <name evidence="2" type="ORF">HNR19_003738</name>
</gene>
<name>A0A853C4L0_9ACTN</name>
<dbReference type="AlphaFoldDB" id="A0A853C4L0"/>
<organism evidence="2 3">
    <name type="scientific">Nocardioides thalensis</name>
    <dbReference type="NCBI Taxonomy" id="1914755"/>
    <lineage>
        <taxon>Bacteria</taxon>
        <taxon>Bacillati</taxon>
        <taxon>Actinomycetota</taxon>
        <taxon>Actinomycetes</taxon>
        <taxon>Propionibacteriales</taxon>
        <taxon>Nocardioidaceae</taxon>
        <taxon>Nocardioides</taxon>
    </lineage>
</organism>
<proteinExistence type="predicted"/>
<protein>
    <submittedName>
        <fullName evidence="2">Uncharacterized protein</fullName>
    </submittedName>
</protein>
<dbReference type="Proteomes" id="UP000530424">
    <property type="component" value="Unassembled WGS sequence"/>
</dbReference>
<dbReference type="EMBL" id="JACCFP010000001">
    <property type="protein sequence ID" value="NYJ03040.1"/>
    <property type="molecule type" value="Genomic_DNA"/>
</dbReference>
<evidence type="ECO:0000313" key="2">
    <source>
        <dbReference type="EMBL" id="NYJ03040.1"/>
    </source>
</evidence>
<dbReference type="RefSeq" id="WP_179669332.1">
    <property type="nucleotide sequence ID" value="NZ_JACCFP010000001.1"/>
</dbReference>
<sequence>MVDSAVLARFPGLHARLGEYKLAAIDAMMKANGWTVEDELYTQHSTTSYYWAERPGANGEGGGKGGWSNDLPQTGEEDYTKSFDAVRQRCDAIWDRWLSSNVDQASAEKAVNALAEAHAIIAAEGTVVDGNSEGTGTINIEFEDLAAIVNEHHVSGGLFDAFRKNFLFKLDDVTGNIDALLIKVGGAACAELAVWAEQKCTAVLLFEDSLAKLKAARTSSSASWETFFKIAGWAVAGGAAFISGGAAAVLGVASVGVAVGADVTKTSVPEPATEYESIMSTVENAKKDLVKAIDTELAAIRDDCMAIADIGDTGPNTRAKYQIDDPGTKEREGGLTITDGSQLAAGISFDLNKVSRIWTSVLPNVASSLRTCNSQLAKAEYPSGGFVCLGLPTGGDYGALAAYDSALGLLIELVGLLKQDVNNAADNLELGVRDLNNQDAASQSALDALHRRVSDQEQHTPWDGQNNHHHQEGDEVNHPPPPRPPYRYGPI</sequence>
<evidence type="ECO:0000256" key="1">
    <source>
        <dbReference type="SAM" id="MobiDB-lite"/>
    </source>
</evidence>
<keyword evidence="3" id="KW-1185">Reference proteome</keyword>
<feature type="compositionally biased region" description="Basic and acidic residues" evidence="1">
    <location>
        <begin position="448"/>
        <end position="460"/>
    </location>
</feature>